<evidence type="ECO:0000313" key="2">
    <source>
        <dbReference type="Proteomes" id="UP001152798"/>
    </source>
</evidence>
<dbReference type="EMBL" id="OV725079">
    <property type="protein sequence ID" value="CAH1395444.1"/>
    <property type="molecule type" value="Genomic_DNA"/>
</dbReference>
<proteinExistence type="predicted"/>
<evidence type="ECO:0000313" key="1">
    <source>
        <dbReference type="EMBL" id="CAH1395444.1"/>
    </source>
</evidence>
<sequence>MYLHLITYENLPLCWNCGGRMKMVHIFESCAFYIRKLNKNAILHVLHIDFTTTNQPYSKVLI</sequence>
<name>A0A9P0H1G9_NEZVI</name>
<protein>
    <submittedName>
        <fullName evidence="1">Uncharacterized protein</fullName>
    </submittedName>
</protein>
<dbReference type="AlphaFoldDB" id="A0A9P0H1G9"/>
<keyword evidence="2" id="KW-1185">Reference proteome</keyword>
<dbReference type="Proteomes" id="UP001152798">
    <property type="component" value="Chromosome 3"/>
</dbReference>
<organism evidence="1 2">
    <name type="scientific">Nezara viridula</name>
    <name type="common">Southern green stink bug</name>
    <name type="synonym">Cimex viridulus</name>
    <dbReference type="NCBI Taxonomy" id="85310"/>
    <lineage>
        <taxon>Eukaryota</taxon>
        <taxon>Metazoa</taxon>
        <taxon>Ecdysozoa</taxon>
        <taxon>Arthropoda</taxon>
        <taxon>Hexapoda</taxon>
        <taxon>Insecta</taxon>
        <taxon>Pterygota</taxon>
        <taxon>Neoptera</taxon>
        <taxon>Paraneoptera</taxon>
        <taxon>Hemiptera</taxon>
        <taxon>Heteroptera</taxon>
        <taxon>Panheteroptera</taxon>
        <taxon>Pentatomomorpha</taxon>
        <taxon>Pentatomoidea</taxon>
        <taxon>Pentatomidae</taxon>
        <taxon>Pentatominae</taxon>
        <taxon>Nezara</taxon>
    </lineage>
</organism>
<accession>A0A9P0H1G9</accession>
<gene>
    <name evidence="1" type="ORF">NEZAVI_LOCUS5719</name>
</gene>
<reference evidence="1" key="1">
    <citation type="submission" date="2022-01" db="EMBL/GenBank/DDBJ databases">
        <authorList>
            <person name="King R."/>
        </authorList>
    </citation>
    <scope>NUCLEOTIDE SEQUENCE</scope>
</reference>